<evidence type="ECO:0000313" key="2">
    <source>
        <dbReference type="EMBL" id="KAF3011219.1"/>
    </source>
</evidence>
<feature type="compositionally biased region" description="Basic residues" evidence="1">
    <location>
        <begin position="54"/>
        <end position="71"/>
    </location>
</feature>
<feature type="compositionally biased region" description="Basic and acidic residues" evidence="1">
    <location>
        <begin position="749"/>
        <end position="759"/>
    </location>
</feature>
<evidence type="ECO:0008006" key="4">
    <source>
        <dbReference type="Google" id="ProtNLM"/>
    </source>
</evidence>
<feature type="compositionally biased region" description="Polar residues" evidence="1">
    <location>
        <begin position="254"/>
        <end position="265"/>
    </location>
</feature>
<gene>
    <name evidence="2" type="ORF">E8E13_011627</name>
</gene>
<feature type="region of interest" description="Disordered" evidence="1">
    <location>
        <begin position="1"/>
        <end position="378"/>
    </location>
</feature>
<feature type="compositionally biased region" description="Polar residues" evidence="1">
    <location>
        <begin position="310"/>
        <end position="325"/>
    </location>
</feature>
<feature type="region of interest" description="Disordered" evidence="1">
    <location>
        <begin position="470"/>
        <end position="736"/>
    </location>
</feature>
<feature type="compositionally biased region" description="Low complexity" evidence="1">
    <location>
        <begin position="543"/>
        <end position="559"/>
    </location>
</feature>
<dbReference type="AlphaFoldDB" id="A0A9P4TML7"/>
<feature type="region of interest" description="Disordered" evidence="1">
    <location>
        <begin position="402"/>
        <end position="452"/>
    </location>
</feature>
<sequence length="890" mass="96817">MRVTRAAQRAQQDAEEPVEAVETKDRALQDIEPNATPSEQTEDSLPVKTPAKTPAKKGKGKGAKKGAKARKAKTDEEDLAQTVEEVEQHVAVDLDAEHEHMHDVAEHLDNDEQPKVPQTPATRLTRRQLAKLEEEEAQRSEGNSQDVAEQTTEQEETAAKDDINPGIQEAQTRAETQPTPKPVRRTRRQQTKAEEEEPEQKRTEETAGLIPEQAEVSVAVEDAATCQEGEALDQQDRTEVNLEPAPETKRLTRRQQAQLEKQGQQRSDEQHTAQPEPTEERVVEEIVTETQIDAAAKHEHDLPAQDAVNIDNNLASMASAEQGSSTREEADPAPQEIEADDANLETPDNERVADTGGSGVSSPEIVQLEPVEERPMTPTDAEFEADFEVNSDVQMIDACHNEASSATEDAPQTEPKMLSSEKPVIMTASTPASRRESIRRISRSSTRSPMCLEESISAIDRLEEDLESIGEAIPDLNHSEEEKSPKSFTDSTAFTSAKAKTTSKTGVQTPAKASARTPMKVASKTPNKTPAKAPILAKTSVQPKVSAAAKAAPPSRISKVPSAAPTGVKPTGTSLARASSVRAAPSKEARKPSTDTADYLASKRRPISLSFPTPPPPPKGRAPTKPTFQLSSDNVAAKLKAQKEERLRREAEGSVIPKQRPISMPPPPKSSKPPTVPSFQLPGEATAARLKAQKEERLKRMQEAGGSEKPTTRPISMPPPPKSTKQVTKPTFQLPGEATAARLKAQKEERLKRMEEAQAAKKAALTAPSRKPIAHRPRSSMLAKDAPGISIPPPPQNNGPRRATSTSSANRSSVMPAENGKCTVTPADAAASKVKGKQVFNRDKAEKEAVERERKDKEEAAKRARAEAAERGRIASREWAERQRKKMMGL</sequence>
<dbReference type="Proteomes" id="UP000801428">
    <property type="component" value="Unassembled WGS sequence"/>
</dbReference>
<protein>
    <recommendedName>
        <fullName evidence="4">Carboxylesterase family protein</fullName>
    </recommendedName>
</protein>
<comment type="caution">
    <text evidence="2">The sequence shown here is derived from an EMBL/GenBank/DDBJ whole genome shotgun (WGS) entry which is preliminary data.</text>
</comment>
<feature type="region of interest" description="Disordered" evidence="1">
    <location>
        <begin position="749"/>
        <end position="890"/>
    </location>
</feature>
<feature type="compositionally biased region" description="Basic and acidic residues" evidence="1">
    <location>
        <begin position="692"/>
        <end position="702"/>
    </location>
</feature>
<feature type="compositionally biased region" description="Basic and acidic residues" evidence="1">
    <location>
        <begin position="641"/>
        <end position="652"/>
    </location>
</feature>
<feature type="compositionally biased region" description="Basic and acidic residues" evidence="1">
    <location>
        <begin position="840"/>
        <end position="882"/>
    </location>
</feature>
<feature type="compositionally biased region" description="Polar residues" evidence="1">
    <location>
        <begin position="169"/>
        <end position="178"/>
    </location>
</feature>
<dbReference type="EMBL" id="SWKU01000001">
    <property type="protein sequence ID" value="KAF3011219.1"/>
    <property type="molecule type" value="Genomic_DNA"/>
</dbReference>
<feature type="compositionally biased region" description="Low complexity" evidence="1">
    <location>
        <begin position="486"/>
        <end position="505"/>
    </location>
</feature>
<feature type="compositionally biased region" description="Basic and acidic residues" evidence="1">
    <location>
        <begin position="234"/>
        <end position="250"/>
    </location>
</feature>
<feature type="compositionally biased region" description="Pro residues" evidence="1">
    <location>
        <begin position="663"/>
        <end position="676"/>
    </location>
</feature>
<feature type="compositionally biased region" description="Low complexity" evidence="1">
    <location>
        <begin position="1"/>
        <end position="11"/>
    </location>
</feature>
<feature type="compositionally biased region" description="Low complexity" evidence="1">
    <location>
        <begin position="801"/>
        <end position="813"/>
    </location>
</feature>
<evidence type="ECO:0000313" key="3">
    <source>
        <dbReference type="Proteomes" id="UP000801428"/>
    </source>
</evidence>
<organism evidence="2 3">
    <name type="scientific">Curvularia kusanoi</name>
    <name type="common">Cochliobolus kusanoi</name>
    <dbReference type="NCBI Taxonomy" id="90978"/>
    <lineage>
        <taxon>Eukaryota</taxon>
        <taxon>Fungi</taxon>
        <taxon>Dikarya</taxon>
        <taxon>Ascomycota</taxon>
        <taxon>Pezizomycotina</taxon>
        <taxon>Dothideomycetes</taxon>
        <taxon>Pleosporomycetidae</taxon>
        <taxon>Pleosporales</taxon>
        <taxon>Pleosporineae</taxon>
        <taxon>Pleosporaceae</taxon>
        <taxon>Curvularia</taxon>
    </lineage>
</organism>
<proteinExistence type="predicted"/>
<dbReference type="OrthoDB" id="3946796at2759"/>
<name>A0A9P4TML7_CURKU</name>
<keyword evidence="3" id="KW-1185">Reference proteome</keyword>
<feature type="compositionally biased region" description="Basic and acidic residues" evidence="1">
    <location>
        <begin position="86"/>
        <end position="114"/>
    </location>
</feature>
<reference evidence="2" key="1">
    <citation type="submission" date="2019-04" db="EMBL/GenBank/DDBJ databases">
        <title>Sequencing of skin fungus with MAO and IRED activity.</title>
        <authorList>
            <person name="Marsaioli A.J."/>
            <person name="Bonatto J.M.C."/>
            <person name="Reis Junior O."/>
        </authorList>
    </citation>
    <scope>NUCLEOTIDE SEQUENCE</scope>
    <source>
        <strain evidence="2">30M1</strain>
    </source>
</reference>
<evidence type="ECO:0000256" key="1">
    <source>
        <dbReference type="SAM" id="MobiDB-lite"/>
    </source>
</evidence>
<accession>A0A9P4TML7</accession>